<gene>
    <name evidence="2" type="ORF">ACFQ2C_03920</name>
</gene>
<keyword evidence="1" id="KW-1133">Transmembrane helix</keyword>
<feature type="transmembrane region" description="Helical" evidence="1">
    <location>
        <begin position="40"/>
        <end position="58"/>
    </location>
</feature>
<evidence type="ECO:0000256" key="1">
    <source>
        <dbReference type="SAM" id="Phobius"/>
    </source>
</evidence>
<dbReference type="EMBL" id="JBHTKY010000003">
    <property type="protein sequence ID" value="MFD1164748.1"/>
    <property type="molecule type" value="Genomic_DNA"/>
</dbReference>
<sequence length="154" mass="17759">MTSFRESQNMFALWLLLIILPIFGYQVYQDLNNPIGILKNPGIIITGIVLIGLMLLRLKTNYTSEGIYIVFIPFVWKKFIPWDTVSYAYLRTYSISDFGGWGYRFGKDGRAMTAKGNQGLQLVLKDSSKILIGTQKPEEVQQIINQYKPYKDEF</sequence>
<evidence type="ECO:0000313" key="2">
    <source>
        <dbReference type="EMBL" id="MFD1164748.1"/>
    </source>
</evidence>
<keyword evidence="3" id="KW-1185">Reference proteome</keyword>
<accession>A0ABW3RI75</accession>
<proteinExistence type="predicted"/>
<organism evidence="2 3">
    <name type="scientific">Sphingobacterium daejeonense</name>
    <dbReference type="NCBI Taxonomy" id="371142"/>
    <lineage>
        <taxon>Bacteria</taxon>
        <taxon>Pseudomonadati</taxon>
        <taxon>Bacteroidota</taxon>
        <taxon>Sphingobacteriia</taxon>
        <taxon>Sphingobacteriales</taxon>
        <taxon>Sphingobacteriaceae</taxon>
        <taxon>Sphingobacterium</taxon>
    </lineage>
</organism>
<dbReference type="Proteomes" id="UP001597205">
    <property type="component" value="Unassembled WGS sequence"/>
</dbReference>
<protein>
    <recommendedName>
        <fullName evidence="4">Bacterial Pleckstrin homology domain-containing protein</fullName>
    </recommendedName>
</protein>
<comment type="caution">
    <text evidence="2">The sequence shown here is derived from an EMBL/GenBank/DDBJ whole genome shotgun (WGS) entry which is preliminary data.</text>
</comment>
<evidence type="ECO:0000313" key="3">
    <source>
        <dbReference type="Proteomes" id="UP001597205"/>
    </source>
</evidence>
<keyword evidence="1" id="KW-0472">Membrane</keyword>
<reference evidence="3" key="1">
    <citation type="journal article" date="2019" name="Int. J. Syst. Evol. Microbiol.">
        <title>The Global Catalogue of Microorganisms (GCM) 10K type strain sequencing project: providing services to taxonomists for standard genome sequencing and annotation.</title>
        <authorList>
            <consortium name="The Broad Institute Genomics Platform"/>
            <consortium name="The Broad Institute Genome Sequencing Center for Infectious Disease"/>
            <person name="Wu L."/>
            <person name="Ma J."/>
        </authorList>
    </citation>
    <scope>NUCLEOTIDE SEQUENCE [LARGE SCALE GENOMIC DNA]</scope>
    <source>
        <strain evidence="3">CCUG 52468</strain>
    </source>
</reference>
<name>A0ABW3RI75_9SPHI</name>
<evidence type="ECO:0008006" key="4">
    <source>
        <dbReference type="Google" id="ProtNLM"/>
    </source>
</evidence>
<dbReference type="RefSeq" id="WP_380894810.1">
    <property type="nucleotide sequence ID" value="NZ_JBHTKY010000003.1"/>
</dbReference>
<keyword evidence="1" id="KW-0812">Transmembrane</keyword>